<proteinExistence type="predicted"/>
<evidence type="ECO:0000256" key="1">
    <source>
        <dbReference type="SAM" id="Phobius"/>
    </source>
</evidence>
<dbReference type="OrthoDB" id="1822171at2"/>
<dbReference type="EMBL" id="FP929052">
    <property type="protein sequence ID" value="CBL16963.1"/>
    <property type="molecule type" value="Genomic_DNA"/>
</dbReference>
<organism evidence="2 3">
    <name type="scientific">Ruminococcus champanellensis (strain DSM 18848 / JCM 17042 / KCTC 15320 / 18P13)</name>
    <dbReference type="NCBI Taxonomy" id="213810"/>
    <lineage>
        <taxon>Bacteria</taxon>
        <taxon>Bacillati</taxon>
        <taxon>Bacillota</taxon>
        <taxon>Clostridia</taxon>
        <taxon>Eubacteriales</taxon>
        <taxon>Oscillospiraceae</taxon>
        <taxon>Ruminococcus</taxon>
    </lineage>
</organism>
<evidence type="ECO:0000313" key="2">
    <source>
        <dbReference type="EMBL" id="CBL16963.1"/>
    </source>
</evidence>
<keyword evidence="1" id="KW-1133">Transmembrane helix</keyword>
<feature type="transmembrane region" description="Helical" evidence="1">
    <location>
        <begin position="115"/>
        <end position="133"/>
    </location>
</feature>
<gene>
    <name evidence="2" type="ordered locus">RUM_07710</name>
</gene>
<keyword evidence="1" id="KW-0472">Membrane</keyword>
<feature type="transmembrane region" description="Helical" evidence="1">
    <location>
        <begin position="12"/>
        <end position="32"/>
    </location>
</feature>
<accession>D4LBG8</accession>
<dbReference type="STRING" id="213810.RUM_07710"/>
<dbReference type="RefSeq" id="WP_015557870.1">
    <property type="nucleotide sequence ID" value="NC_021039.1"/>
</dbReference>
<reference evidence="2" key="1">
    <citation type="submission" date="2010-03" db="EMBL/GenBank/DDBJ databases">
        <title>The genome sequence of Ruminococcus sp. 18P13.</title>
        <authorList>
            <consortium name="metaHIT consortium -- http://www.metahit.eu/"/>
            <person name="Pajon A."/>
            <person name="Turner K."/>
            <person name="Parkhill J."/>
            <person name="Bernalier A."/>
        </authorList>
    </citation>
    <scope>NUCLEOTIDE SEQUENCE [LARGE SCALE GENOMIC DNA]</scope>
    <source>
        <strain evidence="2">Type strain: 18P13</strain>
    </source>
</reference>
<dbReference type="Proteomes" id="UP000007054">
    <property type="component" value="Chromosome"/>
</dbReference>
<dbReference type="AlphaFoldDB" id="D4LBG8"/>
<dbReference type="BioCyc" id="RCHA213810:RUM_RS03715-MONOMER"/>
<name>D4LBG8_RUMC1</name>
<protein>
    <submittedName>
        <fullName evidence="2">Bacterial membrane flanked domain</fullName>
    </submittedName>
</protein>
<dbReference type="PATRIC" id="fig|213810.4.peg.686"/>
<feature type="transmembrane region" description="Helical" evidence="1">
    <location>
        <begin position="44"/>
        <end position="65"/>
    </location>
</feature>
<keyword evidence="3" id="KW-1185">Reference proteome</keyword>
<evidence type="ECO:0000313" key="3">
    <source>
        <dbReference type="Proteomes" id="UP000007054"/>
    </source>
</evidence>
<dbReference type="KEGG" id="rch:RUM_07710"/>
<sequence length="150" mass="17010">MRRYFADKTCINLIRLVLLLVTALLDALAYYFIPVAPYLSALPIVLWVVIVTVTVAGLFAAMVYLPLYFRHTCYYVSPEQVVKHSGCFFVRTQTLRRSAIQYTTSISTPFSKITGLNFILLSAFGGSMLLLFLSKRDYEQLRTALQPPRG</sequence>
<dbReference type="HOGENOM" id="CLU_1739191_0_0_9"/>
<keyword evidence="1" id="KW-0812">Transmembrane</keyword>
<dbReference type="GeneID" id="83155558"/>
<reference evidence="2" key="2">
    <citation type="submission" date="2010-03" db="EMBL/GenBank/DDBJ databases">
        <authorList>
            <person name="Pajon A."/>
        </authorList>
    </citation>
    <scope>NUCLEOTIDE SEQUENCE</scope>
    <source>
        <strain evidence="2">Type strain: 18P13</strain>
    </source>
</reference>